<accession>A0A3M2LNT6</accession>
<evidence type="ECO:0000313" key="3">
    <source>
        <dbReference type="EMBL" id="RMI38776.1"/>
    </source>
</evidence>
<dbReference type="EMBL" id="RFFG01000079">
    <property type="protein sequence ID" value="RMI38776.1"/>
    <property type="molecule type" value="Genomic_DNA"/>
</dbReference>
<reference evidence="3 4" key="1">
    <citation type="submission" date="2018-10" db="EMBL/GenBank/DDBJ databases">
        <title>Isolation from soil.</title>
        <authorList>
            <person name="Hu J."/>
        </authorList>
    </citation>
    <scope>NUCLEOTIDE SEQUENCE [LARGE SCALE GENOMIC DNA]</scope>
    <source>
        <strain evidence="3 4">NEAU-Ht49</strain>
    </source>
</reference>
<dbReference type="AlphaFoldDB" id="A0A3M2LNT6"/>
<keyword evidence="4" id="KW-1185">Reference proteome</keyword>
<organism evidence="3 4">
    <name type="scientific">Actinomadura harenae</name>
    <dbReference type="NCBI Taxonomy" id="2483351"/>
    <lineage>
        <taxon>Bacteria</taxon>
        <taxon>Bacillati</taxon>
        <taxon>Actinomycetota</taxon>
        <taxon>Actinomycetes</taxon>
        <taxon>Streptosporangiales</taxon>
        <taxon>Thermomonosporaceae</taxon>
        <taxon>Actinomadura</taxon>
    </lineage>
</organism>
<feature type="region of interest" description="Disordered" evidence="2">
    <location>
        <begin position="397"/>
        <end position="464"/>
    </location>
</feature>
<evidence type="ECO:0008006" key="5">
    <source>
        <dbReference type="Google" id="ProtNLM"/>
    </source>
</evidence>
<feature type="coiled-coil region" evidence="1">
    <location>
        <begin position="224"/>
        <end position="266"/>
    </location>
</feature>
<dbReference type="RefSeq" id="WP_122198161.1">
    <property type="nucleotide sequence ID" value="NZ_JBHSKC010000006.1"/>
</dbReference>
<keyword evidence="1" id="KW-0175">Coiled coil</keyword>
<feature type="compositionally biased region" description="Basic and acidic residues" evidence="2">
    <location>
        <begin position="408"/>
        <end position="422"/>
    </location>
</feature>
<protein>
    <recommendedName>
        <fullName evidence="5">Band 7 domain-containing protein</fullName>
    </recommendedName>
</protein>
<evidence type="ECO:0000256" key="1">
    <source>
        <dbReference type="SAM" id="Coils"/>
    </source>
</evidence>
<comment type="caution">
    <text evidence="3">The sequence shown here is derived from an EMBL/GenBank/DDBJ whole genome shotgun (WGS) entry which is preliminary data.</text>
</comment>
<dbReference type="Proteomes" id="UP000282674">
    <property type="component" value="Unassembled WGS sequence"/>
</dbReference>
<evidence type="ECO:0000313" key="4">
    <source>
        <dbReference type="Proteomes" id="UP000282674"/>
    </source>
</evidence>
<proteinExistence type="predicted"/>
<name>A0A3M2LNT6_9ACTN</name>
<dbReference type="OrthoDB" id="4132762at2"/>
<sequence length="464" mass="50816">MTYPIITQKILPPVPKSGLFGLGSRSRDVSEVPSPTAGQVLVLRSGGRYVLDSGRLGLDDETILEATHVSVVDMTEHKQVRVEFSLPSAEGGAFTVVVDFTCRVHDPVAVVEAGLGDVHDILTAYLRAHDDVFKAAAKHRLADFLEARLEVRAELQAYHHYLPVQLSGMTASLGNVEIPAPPEVKGYLGKVVQDDLDHQDRLAVLARGGKYDRAQAEEQTETTLHNLKLQVLSTEQELTKMRSDRLKAEQRERDEEAELAARHRRRDQETTFGIGQAAKVTEAVGDDPLAAYALAAERGELDTRELADLHQREADRLNALERLREDRAYEDSVKNAQLSRDTMVQGVMMRLEVLKEMVRKGHLDERNMKEIDGILAELAGGRGVGLPSAQDPAGQIEAAAAGAPRPDSIARSDSTARPDSTARSDSASDTPTRPDAAARRAPFEPGHASAPEDNDDVPYREEDL</sequence>
<gene>
    <name evidence="3" type="ORF">EBO15_31775</name>
</gene>
<feature type="compositionally biased region" description="Low complexity" evidence="2">
    <location>
        <begin position="397"/>
        <end position="407"/>
    </location>
</feature>
<evidence type="ECO:0000256" key="2">
    <source>
        <dbReference type="SAM" id="MobiDB-lite"/>
    </source>
</evidence>
<feature type="compositionally biased region" description="Low complexity" evidence="2">
    <location>
        <begin position="423"/>
        <end position="435"/>
    </location>
</feature>